<evidence type="ECO:0000256" key="1">
    <source>
        <dbReference type="ARBA" id="ARBA00004651"/>
    </source>
</evidence>
<comment type="similarity">
    <text evidence="2">Belongs to the tetraspanin (TM4SF) family.</text>
</comment>
<feature type="transmembrane region" description="Helical" evidence="13">
    <location>
        <begin position="101"/>
        <end position="123"/>
    </location>
</feature>
<dbReference type="Proteomes" id="UP000594220">
    <property type="component" value="Unplaced"/>
</dbReference>
<comment type="function">
    <text evidence="9">Part of TspanC8 subgroup, composed of 6 members that interact with the transmembrane metalloprotease ADAM10. This interaction is required for ADAM10 exit from the endoplasmic reticulum and for enzymatic maturation and trafficking to the cell surface as well as substrate specificity. Different TspanC8/ADAM10 complexes have distinct substrates.</text>
</comment>
<keyword evidence="3" id="KW-1003">Cell membrane</keyword>
<gene>
    <name evidence="14" type="primary">TSPAN10</name>
</gene>
<dbReference type="Ensembl" id="ENSCPRT00005030974.1">
    <property type="protein sequence ID" value="ENSCPRP00005026499.1"/>
    <property type="gene ID" value="ENSCPRG00005018392.1"/>
</dbReference>
<accession>A0A7M4G307</accession>
<keyword evidence="7" id="KW-1015">Disulfide bond</keyword>
<dbReference type="InterPro" id="IPR018499">
    <property type="entry name" value="Tetraspanin/Peripherin"/>
</dbReference>
<evidence type="ECO:0000256" key="5">
    <source>
        <dbReference type="ARBA" id="ARBA00022989"/>
    </source>
</evidence>
<dbReference type="AlphaFoldDB" id="A0A7M4G307"/>
<dbReference type="GO" id="GO:0019899">
    <property type="term" value="F:enzyme binding"/>
    <property type="evidence" value="ECO:0007669"/>
    <property type="project" value="UniProtKB-ARBA"/>
</dbReference>
<dbReference type="FunFam" id="1.10.1450.10:FF:000033">
    <property type="entry name" value="Tetraspanin"/>
    <property type="match status" value="1"/>
</dbReference>
<dbReference type="InterPro" id="IPR008952">
    <property type="entry name" value="Tetraspanin_EC2_sf"/>
</dbReference>
<reference evidence="14" key="1">
    <citation type="submission" date="2025-08" db="UniProtKB">
        <authorList>
            <consortium name="Ensembl"/>
        </authorList>
    </citation>
    <scope>IDENTIFICATION</scope>
</reference>
<sequence length="364" mass="38805">PFLFAAIWAESPELRPAAEEPELVQRCWGGGLLWVKPTDSFALSPSHQRPGLGRLFPVSHLRDVLSFSTEDPDADHACLGKWQRLEPPLGTCSSCVRYVAFSWNLLFSILGLLTLAVGVWGLLDKESLLGEHVGLLGTDPMLFLALVGLAVSTLSLAGCAGALYANICLLKFFTGGVLTFVAMELLGGLLLYTLRHRIKDSLRDTMLLAVLRYQDDLDLQFLMDEIQTGLQCCGVESYLDWETNLYFNCSSPGVQACGVPASCCLEPLGNGTIANSQCGFGALGLVASVAAGTISLGGCLPQVTRWLNSHVGVIGSYFACLLAVEVGSLLLATKLLVDVALARAAIQMTRGTSLDPGHTGPMGT</sequence>
<dbReference type="Gene3D" id="1.10.1450.10">
    <property type="entry name" value="Tetraspanin"/>
    <property type="match status" value="1"/>
</dbReference>
<feature type="transmembrane region" description="Helical" evidence="13">
    <location>
        <begin position="280"/>
        <end position="303"/>
    </location>
</feature>
<dbReference type="SUPFAM" id="SSF48652">
    <property type="entry name" value="Tetraspanin"/>
    <property type="match status" value="1"/>
</dbReference>
<evidence type="ECO:0000313" key="14">
    <source>
        <dbReference type="Ensembl" id="ENSCPRP00005026499.1"/>
    </source>
</evidence>
<keyword evidence="4 13" id="KW-0812">Transmembrane</keyword>
<organism evidence="14 15">
    <name type="scientific">Crocodylus porosus</name>
    <name type="common">Saltwater crocodile</name>
    <name type="synonym">Estuarine crocodile</name>
    <dbReference type="NCBI Taxonomy" id="8502"/>
    <lineage>
        <taxon>Eukaryota</taxon>
        <taxon>Metazoa</taxon>
        <taxon>Chordata</taxon>
        <taxon>Craniata</taxon>
        <taxon>Vertebrata</taxon>
        <taxon>Euteleostomi</taxon>
        <taxon>Archelosauria</taxon>
        <taxon>Archosauria</taxon>
        <taxon>Crocodylia</taxon>
        <taxon>Longirostres</taxon>
        <taxon>Crocodylidae</taxon>
        <taxon>Crocodylus</taxon>
    </lineage>
</organism>
<evidence type="ECO:0000256" key="7">
    <source>
        <dbReference type="ARBA" id="ARBA00023157"/>
    </source>
</evidence>
<dbReference type="PANTHER" id="PTHR19282:SF550">
    <property type="entry name" value="TETRASPANIN-10"/>
    <property type="match status" value="1"/>
</dbReference>
<dbReference type="InterPro" id="IPR018503">
    <property type="entry name" value="Tetraspanin_CS"/>
</dbReference>
<evidence type="ECO:0000256" key="6">
    <source>
        <dbReference type="ARBA" id="ARBA00023136"/>
    </source>
</evidence>
<evidence type="ECO:0000256" key="12">
    <source>
        <dbReference type="ARBA" id="ARBA00083961"/>
    </source>
</evidence>
<keyword evidence="6 13" id="KW-0472">Membrane</keyword>
<keyword evidence="15" id="KW-1185">Reference proteome</keyword>
<keyword evidence="5 13" id="KW-1133">Transmembrane helix</keyword>
<comment type="subunit">
    <text evidence="10">Interacts with ADAM10.</text>
</comment>
<evidence type="ECO:0000256" key="13">
    <source>
        <dbReference type="SAM" id="Phobius"/>
    </source>
</evidence>
<comment type="subcellular location">
    <subcellularLocation>
        <location evidence="1">Cell membrane</location>
        <topology evidence="1">Multi-pass membrane protein</topology>
    </subcellularLocation>
</comment>
<evidence type="ECO:0000256" key="8">
    <source>
        <dbReference type="ARBA" id="ARBA00023180"/>
    </source>
</evidence>
<protein>
    <recommendedName>
        <fullName evidence="11">Tetraspanin-10</fullName>
    </recommendedName>
    <alternativeName>
        <fullName evidence="12">Oculospanin</fullName>
    </alternativeName>
</protein>
<feature type="transmembrane region" description="Helical" evidence="13">
    <location>
        <begin position="173"/>
        <end position="194"/>
    </location>
</feature>
<evidence type="ECO:0000313" key="15">
    <source>
        <dbReference type="Proteomes" id="UP000594220"/>
    </source>
</evidence>
<evidence type="ECO:0000256" key="3">
    <source>
        <dbReference type="ARBA" id="ARBA00022475"/>
    </source>
</evidence>
<reference evidence="14" key="2">
    <citation type="submission" date="2025-09" db="UniProtKB">
        <authorList>
            <consortium name="Ensembl"/>
        </authorList>
    </citation>
    <scope>IDENTIFICATION</scope>
</reference>
<feature type="transmembrane region" description="Helical" evidence="13">
    <location>
        <begin position="143"/>
        <end position="167"/>
    </location>
</feature>
<dbReference type="CDD" id="cd03167">
    <property type="entry name" value="oculospanin_like_LEL"/>
    <property type="match status" value="1"/>
</dbReference>
<keyword evidence="8" id="KW-0325">Glycoprotein</keyword>
<dbReference type="Pfam" id="PF00335">
    <property type="entry name" value="Tetraspanin"/>
    <property type="match status" value="1"/>
</dbReference>
<dbReference type="PANTHER" id="PTHR19282">
    <property type="entry name" value="TETRASPANIN"/>
    <property type="match status" value="1"/>
</dbReference>
<evidence type="ECO:0000256" key="2">
    <source>
        <dbReference type="ARBA" id="ARBA00006840"/>
    </source>
</evidence>
<feature type="transmembrane region" description="Helical" evidence="13">
    <location>
        <begin position="315"/>
        <end position="337"/>
    </location>
</feature>
<dbReference type="GO" id="GO:0005886">
    <property type="term" value="C:plasma membrane"/>
    <property type="evidence" value="ECO:0007669"/>
    <property type="project" value="UniProtKB-SubCell"/>
</dbReference>
<dbReference type="GeneTree" id="ENSGT00940000160874"/>
<dbReference type="PROSITE" id="PS00421">
    <property type="entry name" value="TM4_1"/>
    <property type="match status" value="1"/>
</dbReference>
<dbReference type="PRINTS" id="PR00259">
    <property type="entry name" value="TMFOUR"/>
</dbReference>
<evidence type="ECO:0000256" key="4">
    <source>
        <dbReference type="ARBA" id="ARBA00022692"/>
    </source>
</evidence>
<evidence type="ECO:0000256" key="9">
    <source>
        <dbReference type="ARBA" id="ARBA00056995"/>
    </source>
</evidence>
<proteinExistence type="inferred from homology"/>
<evidence type="ECO:0000256" key="10">
    <source>
        <dbReference type="ARBA" id="ARBA00065402"/>
    </source>
</evidence>
<evidence type="ECO:0000256" key="11">
    <source>
        <dbReference type="ARBA" id="ARBA00073330"/>
    </source>
</evidence>
<name>A0A7M4G307_CROPO</name>